<keyword evidence="3" id="KW-0406">Ion transport</keyword>
<evidence type="ECO:0000256" key="8">
    <source>
        <dbReference type="ARBA" id="ARBA00044464"/>
    </source>
</evidence>
<keyword evidence="11" id="KW-1185">Reference proteome</keyword>
<gene>
    <name evidence="10" type="ORF">KI387_030057</name>
</gene>
<evidence type="ECO:0000256" key="1">
    <source>
        <dbReference type="ARBA" id="ARBA00004128"/>
    </source>
</evidence>
<comment type="caution">
    <text evidence="10">The sequence shown here is derived from an EMBL/GenBank/DDBJ whole genome shotgun (WGS) entry which is preliminary data.</text>
</comment>
<keyword evidence="4" id="KW-0926">Vacuole</keyword>
<dbReference type="GO" id="GO:0006826">
    <property type="term" value="P:iron ion transport"/>
    <property type="evidence" value="ECO:0007669"/>
    <property type="project" value="UniProtKB-KW"/>
</dbReference>
<dbReference type="GO" id="GO:0030026">
    <property type="term" value="P:intracellular manganese ion homeostasis"/>
    <property type="evidence" value="ECO:0007669"/>
    <property type="project" value="InterPro"/>
</dbReference>
<comment type="subcellular location">
    <subcellularLocation>
        <location evidence="1">Vacuole membrane</location>
        <topology evidence="1">Multi-pass membrane protein</topology>
    </subcellularLocation>
</comment>
<evidence type="ECO:0000256" key="6">
    <source>
        <dbReference type="ARBA" id="ARBA00022989"/>
    </source>
</evidence>
<evidence type="ECO:0000256" key="9">
    <source>
        <dbReference type="SAM" id="Phobius"/>
    </source>
</evidence>
<sequence length="247" mass="26523">MEGGEGNSNGVEERLLDMQMHREKHFTAGEIVRDMIMGMSDGLTVPFALAAGLSGANTPSSIIVTAGLAEVAAGAISMGLGGYLAAKSEADHYMREQNREKEEILSVPDTEAAEVADILAKYGLQPNDYWPVVNALRKRPDAWLEFMMRFELGLEKPDPKRALQSAFTIAIAYVVGGLVPLIPYVFIPIVKQAVIISVIVTLIALLFFGYIKGHYTGNKPVKSAIQTAIIGAFASAAAFGIARAIQP</sequence>
<evidence type="ECO:0000256" key="7">
    <source>
        <dbReference type="ARBA" id="ARBA00023136"/>
    </source>
</evidence>
<reference evidence="10 11" key="1">
    <citation type="journal article" date="2021" name="Nat. Plants">
        <title>The Taxus genome provides insights into paclitaxel biosynthesis.</title>
        <authorList>
            <person name="Xiong X."/>
            <person name="Gou J."/>
            <person name="Liao Q."/>
            <person name="Li Y."/>
            <person name="Zhou Q."/>
            <person name="Bi G."/>
            <person name="Li C."/>
            <person name="Du R."/>
            <person name="Wang X."/>
            <person name="Sun T."/>
            <person name="Guo L."/>
            <person name="Liang H."/>
            <person name="Lu P."/>
            <person name="Wu Y."/>
            <person name="Zhang Z."/>
            <person name="Ro D.K."/>
            <person name="Shang Y."/>
            <person name="Huang S."/>
            <person name="Yan J."/>
        </authorList>
    </citation>
    <scope>NUCLEOTIDE SEQUENCE [LARGE SCALE GENOMIC DNA]</scope>
    <source>
        <strain evidence="10">Ta-2019</strain>
    </source>
</reference>
<evidence type="ECO:0000256" key="2">
    <source>
        <dbReference type="ARBA" id="ARBA00007049"/>
    </source>
</evidence>
<protein>
    <recommendedName>
        <fullName evidence="12">Vacuolar iron transporter 1</fullName>
    </recommendedName>
</protein>
<feature type="transmembrane region" description="Helical" evidence="9">
    <location>
        <begin position="62"/>
        <end position="86"/>
    </location>
</feature>
<keyword evidence="3" id="KW-0408">Iron</keyword>
<dbReference type="AlphaFoldDB" id="A0AA38FDW9"/>
<evidence type="ECO:0000256" key="5">
    <source>
        <dbReference type="ARBA" id="ARBA00022692"/>
    </source>
</evidence>
<comment type="catalytic activity">
    <reaction evidence="8">
        <text>Fe(2+)(in) = Fe(2+)(out)</text>
        <dbReference type="Rhea" id="RHEA:28486"/>
        <dbReference type="ChEBI" id="CHEBI:29033"/>
    </reaction>
    <physiologicalReaction direction="left-to-right" evidence="8">
        <dbReference type="Rhea" id="RHEA:28487"/>
    </physiologicalReaction>
</comment>
<dbReference type="OMA" id="MNFHHTL"/>
<dbReference type="GO" id="GO:0005384">
    <property type="term" value="F:manganese ion transmembrane transporter activity"/>
    <property type="evidence" value="ECO:0007669"/>
    <property type="project" value="InterPro"/>
</dbReference>
<keyword evidence="5 9" id="KW-0812">Transmembrane</keyword>
<dbReference type="GO" id="GO:0005774">
    <property type="term" value="C:vacuolar membrane"/>
    <property type="evidence" value="ECO:0007669"/>
    <property type="project" value="UniProtKB-SubCell"/>
</dbReference>
<name>A0AA38FDW9_TAXCH</name>
<dbReference type="Pfam" id="PF01988">
    <property type="entry name" value="VIT1"/>
    <property type="match status" value="1"/>
</dbReference>
<comment type="similarity">
    <text evidence="2">Belongs to the CCC1 family.</text>
</comment>
<dbReference type="PANTHER" id="PTHR31851">
    <property type="entry name" value="FE(2+)/MN(2+) TRANSPORTER PCL1"/>
    <property type="match status" value="1"/>
</dbReference>
<dbReference type="CDD" id="cd02435">
    <property type="entry name" value="CCC1"/>
    <property type="match status" value="1"/>
</dbReference>
<dbReference type="Proteomes" id="UP000824469">
    <property type="component" value="Unassembled WGS sequence"/>
</dbReference>
<evidence type="ECO:0000256" key="4">
    <source>
        <dbReference type="ARBA" id="ARBA00022554"/>
    </source>
</evidence>
<feature type="transmembrane region" description="Helical" evidence="9">
    <location>
        <begin position="223"/>
        <end position="245"/>
    </location>
</feature>
<evidence type="ECO:0008006" key="12">
    <source>
        <dbReference type="Google" id="ProtNLM"/>
    </source>
</evidence>
<evidence type="ECO:0000256" key="3">
    <source>
        <dbReference type="ARBA" id="ARBA00022496"/>
    </source>
</evidence>
<dbReference type="InterPro" id="IPR008217">
    <property type="entry name" value="Ccc1_fam"/>
</dbReference>
<keyword evidence="3" id="KW-0410">Iron transport</keyword>
<evidence type="ECO:0000313" key="10">
    <source>
        <dbReference type="EMBL" id="KAH9298375.1"/>
    </source>
</evidence>
<proteinExistence type="inferred from homology"/>
<keyword evidence="7 9" id="KW-0472">Membrane</keyword>
<keyword evidence="3" id="KW-0813">Transport</keyword>
<dbReference type="EMBL" id="JAHRHJ020000010">
    <property type="protein sequence ID" value="KAH9298375.1"/>
    <property type="molecule type" value="Genomic_DNA"/>
</dbReference>
<feature type="transmembrane region" description="Helical" evidence="9">
    <location>
        <begin position="193"/>
        <end position="211"/>
    </location>
</feature>
<feature type="transmembrane region" description="Helical" evidence="9">
    <location>
        <begin position="166"/>
        <end position="187"/>
    </location>
</feature>
<keyword evidence="6 9" id="KW-1133">Transmembrane helix</keyword>
<evidence type="ECO:0000313" key="11">
    <source>
        <dbReference type="Proteomes" id="UP000824469"/>
    </source>
</evidence>
<accession>A0AA38FDW9</accession>
<organism evidence="10 11">
    <name type="scientific">Taxus chinensis</name>
    <name type="common">Chinese yew</name>
    <name type="synonym">Taxus wallichiana var. chinensis</name>
    <dbReference type="NCBI Taxonomy" id="29808"/>
    <lineage>
        <taxon>Eukaryota</taxon>
        <taxon>Viridiplantae</taxon>
        <taxon>Streptophyta</taxon>
        <taxon>Embryophyta</taxon>
        <taxon>Tracheophyta</taxon>
        <taxon>Spermatophyta</taxon>
        <taxon>Pinopsida</taxon>
        <taxon>Pinidae</taxon>
        <taxon>Conifers II</taxon>
        <taxon>Cupressales</taxon>
        <taxon>Taxaceae</taxon>
        <taxon>Taxus</taxon>
    </lineage>
</organism>